<keyword evidence="3" id="KW-1185">Reference proteome</keyword>
<feature type="transmembrane region" description="Helical" evidence="1">
    <location>
        <begin position="12"/>
        <end position="30"/>
    </location>
</feature>
<comment type="caution">
    <text evidence="2">The sequence shown here is derived from an EMBL/GenBank/DDBJ whole genome shotgun (WGS) entry which is preliminary data.</text>
</comment>
<gene>
    <name evidence="2" type="ORF">H7K45_19940</name>
</gene>
<proteinExistence type="predicted"/>
<evidence type="ECO:0000313" key="2">
    <source>
        <dbReference type="EMBL" id="MCV7422825.1"/>
    </source>
</evidence>
<organism evidence="2 3">
    <name type="scientific">Mycobacterium yunnanensis</name>
    <dbReference type="NCBI Taxonomy" id="368477"/>
    <lineage>
        <taxon>Bacteria</taxon>
        <taxon>Bacillati</taxon>
        <taxon>Actinomycetota</taxon>
        <taxon>Actinomycetes</taxon>
        <taxon>Mycobacteriales</taxon>
        <taxon>Mycobacteriaceae</taxon>
        <taxon>Mycobacterium</taxon>
    </lineage>
</organism>
<name>A0A9X3BV08_9MYCO</name>
<feature type="transmembrane region" description="Helical" evidence="1">
    <location>
        <begin position="66"/>
        <end position="87"/>
    </location>
</feature>
<accession>A0A9X3BV08</accession>
<protein>
    <recommendedName>
        <fullName evidence="4">DUF1345 domain-containing protein</fullName>
    </recommendedName>
</protein>
<dbReference type="Proteomes" id="UP001141629">
    <property type="component" value="Unassembled WGS sequence"/>
</dbReference>
<feature type="transmembrane region" description="Helical" evidence="1">
    <location>
        <begin position="191"/>
        <end position="210"/>
    </location>
</feature>
<reference evidence="2" key="1">
    <citation type="submission" date="2020-07" db="EMBL/GenBank/DDBJ databases">
        <authorList>
            <person name="Pettersson B.M.F."/>
            <person name="Behra P.R.K."/>
            <person name="Ramesh M."/>
            <person name="Das S."/>
            <person name="Dasgupta S."/>
            <person name="Kirsebom L.A."/>
        </authorList>
    </citation>
    <scope>NUCLEOTIDE SEQUENCE</scope>
    <source>
        <strain evidence="2">DSM 44838</strain>
    </source>
</reference>
<evidence type="ECO:0000313" key="3">
    <source>
        <dbReference type="Proteomes" id="UP001141629"/>
    </source>
</evidence>
<keyword evidence="1" id="KW-0472">Membrane</keyword>
<dbReference type="EMBL" id="JACKVK010000011">
    <property type="protein sequence ID" value="MCV7422825.1"/>
    <property type="molecule type" value="Genomic_DNA"/>
</dbReference>
<reference evidence="2" key="2">
    <citation type="journal article" date="2022" name="BMC Genomics">
        <title>Comparative genome analysis of mycobacteria focusing on tRNA and non-coding RNA.</title>
        <authorList>
            <person name="Behra P.R.K."/>
            <person name="Pettersson B.M.F."/>
            <person name="Ramesh M."/>
            <person name="Das S."/>
            <person name="Dasgupta S."/>
            <person name="Kirsebom L.A."/>
        </authorList>
    </citation>
    <scope>NUCLEOTIDE SEQUENCE</scope>
    <source>
        <strain evidence="2">DSM 44838</strain>
    </source>
</reference>
<feature type="transmembrane region" description="Helical" evidence="1">
    <location>
        <begin position="99"/>
        <end position="122"/>
    </location>
</feature>
<keyword evidence="1" id="KW-1133">Transmembrane helix</keyword>
<feature type="transmembrane region" description="Helical" evidence="1">
    <location>
        <begin position="36"/>
        <end position="54"/>
    </location>
</feature>
<evidence type="ECO:0008006" key="4">
    <source>
        <dbReference type="Google" id="ProtNLM"/>
    </source>
</evidence>
<dbReference type="AlphaFoldDB" id="A0A9X3BV08"/>
<keyword evidence="1" id="KW-0812">Transmembrane</keyword>
<evidence type="ECO:0000256" key="1">
    <source>
        <dbReference type="SAM" id="Phobius"/>
    </source>
</evidence>
<sequence length="214" mass="23562">MRPGDPENRWPVLIAIVAAIVIQHAIPVQYTVLPRWPLIGMELLLVVVTLVVNPMRMSRRTTVGRWASLILTAAITVDNCASAVVLARRILGGEVSNDAAVLLGGGAAIFVTNVIAFGIWFWELDRGGPFARRSGEQPYPDFLFPQMTDPSKARPDWRPTFVDYLYVSFTNVVAFSPTDTMPLARWAKGMMTLQALVSTTTIALVIARAVNVLR</sequence>